<dbReference type="Pfam" id="PF00881">
    <property type="entry name" value="Nitroreductase"/>
    <property type="match status" value="2"/>
</dbReference>
<keyword evidence="3" id="KW-0285">Flavoprotein</keyword>
<dbReference type="GO" id="GO:0016491">
    <property type="term" value="F:oxidoreductase activity"/>
    <property type="evidence" value="ECO:0007669"/>
    <property type="project" value="UniProtKB-KW"/>
</dbReference>
<protein>
    <submittedName>
        <fullName evidence="7">Nitroreductase</fullName>
    </submittedName>
</protein>
<evidence type="ECO:0000256" key="4">
    <source>
        <dbReference type="ARBA" id="ARBA00022643"/>
    </source>
</evidence>
<accession>A0A1M5UUA7</accession>
<sequence length="175" mass="19014">MEFFEAVEKRYSYRGEFTNAPMPREDLIKIVTAGTKAPSAGNLQTQSFLVVTDAGVRAEIAEIFPHKGVATAPALILLVSEHQELGPMKVSFELKDYGAAAENILLAIAALGYASVWTDGETGMTPERQEKLSALLGIPEGRAVRAVLPVGVPKTPGRQPPRKPFDDLVKFEKYS</sequence>
<dbReference type="Gene3D" id="3.40.109.10">
    <property type="entry name" value="NADH Oxidase"/>
    <property type="match status" value="1"/>
</dbReference>
<dbReference type="EMBL" id="FQXV01000001">
    <property type="protein sequence ID" value="SHH66480.1"/>
    <property type="molecule type" value="Genomic_DNA"/>
</dbReference>
<evidence type="ECO:0000256" key="5">
    <source>
        <dbReference type="ARBA" id="ARBA00023002"/>
    </source>
</evidence>
<dbReference type="RefSeq" id="WP_073076200.1">
    <property type="nucleotide sequence ID" value="NZ_FQXV01000001.1"/>
</dbReference>
<keyword evidence="8" id="KW-1185">Reference proteome</keyword>
<proteinExistence type="inferred from homology"/>
<evidence type="ECO:0000259" key="6">
    <source>
        <dbReference type="Pfam" id="PF00881"/>
    </source>
</evidence>
<evidence type="ECO:0000256" key="1">
    <source>
        <dbReference type="ARBA" id="ARBA00001917"/>
    </source>
</evidence>
<dbReference type="PANTHER" id="PTHR43673:SF2">
    <property type="entry name" value="NITROREDUCTASE"/>
    <property type="match status" value="1"/>
</dbReference>
<organism evidence="7 8">
    <name type="scientific">Sporobacter termitidis DSM 10068</name>
    <dbReference type="NCBI Taxonomy" id="1123282"/>
    <lineage>
        <taxon>Bacteria</taxon>
        <taxon>Bacillati</taxon>
        <taxon>Bacillota</taxon>
        <taxon>Clostridia</taxon>
        <taxon>Eubacteriales</taxon>
        <taxon>Oscillospiraceae</taxon>
        <taxon>Sporobacter</taxon>
    </lineage>
</organism>
<comment type="cofactor">
    <cofactor evidence="1">
        <name>FMN</name>
        <dbReference type="ChEBI" id="CHEBI:58210"/>
    </cofactor>
</comment>
<evidence type="ECO:0000256" key="2">
    <source>
        <dbReference type="ARBA" id="ARBA00007118"/>
    </source>
</evidence>
<dbReference type="Proteomes" id="UP000183995">
    <property type="component" value="Unassembled WGS sequence"/>
</dbReference>
<dbReference type="AlphaFoldDB" id="A0A1M5UUA7"/>
<evidence type="ECO:0000256" key="3">
    <source>
        <dbReference type="ARBA" id="ARBA00022630"/>
    </source>
</evidence>
<dbReference type="STRING" id="1123282.SAMN02745823_00679"/>
<comment type="similarity">
    <text evidence="2">Belongs to the nitroreductase family.</text>
</comment>
<evidence type="ECO:0000313" key="7">
    <source>
        <dbReference type="EMBL" id="SHH66480.1"/>
    </source>
</evidence>
<dbReference type="InterPro" id="IPR029479">
    <property type="entry name" value="Nitroreductase"/>
</dbReference>
<dbReference type="OrthoDB" id="9783470at2"/>
<keyword evidence="5" id="KW-0560">Oxidoreductase</keyword>
<feature type="domain" description="Nitroreductase" evidence="6">
    <location>
        <begin position="8"/>
        <end position="63"/>
    </location>
</feature>
<feature type="domain" description="Nitroreductase" evidence="6">
    <location>
        <begin position="69"/>
        <end position="151"/>
    </location>
</feature>
<evidence type="ECO:0000313" key="8">
    <source>
        <dbReference type="Proteomes" id="UP000183995"/>
    </source>
</evidence>
<reference evidence="7 8" key="1">
    <citation type="submission" date="2016-11" db="EMBL/GenBank/DDBJ databases">
        <authorList>
            <person name="Jaros S."/>
            <person name="Januszkiewicz K."/>
            <person name="Wedrychowicz H."/>
        </authorList>
    </citation>
    <scope>NUCLEOTIDE SEQUENCE [LARGE SCALE GENOMIC DNA]</scope>
    <source>
        <strain evidence="7 8">DSM 10068</strain>
    </source>
</reference>
<dbReference type="InterPro" id="IPR000415">
    <property type="entry name" value="Nitroreductase-like"/>
</dbReference>
<dbReference type="CDD" id="cd02062">
    <property type="entry name" value="Nitro_FMN_reductase"/>
    <property type="match status" value="1"/>
</dbReference>
<dbReference type="PANTHER" id="PTHR43673">
    <property type="entry name" value="NAD(P)H NITROREDUCTASE YDGI-RELATED"/>
    <property type="match status" value="1"/>
</dbReference>
<dbReference type="SUPFAM" id="SSF55469">
    <property type="entry name" value="FMN-dependent nitroreductase-like"/>
    <property type="match status" value="1"/>
</dbReference>
<gene>
    <name evidence="7" type="ORF">SAMN02745823_00679</name>
</gene>
<keyword evidence="4" id="KW-0288">FMN</keyword>
<name>A0A1M5UUA7_9FIRM</name>